<name>A0A143YPS0_9LACT</name>
<dbReference type="SUPFAM" id="SSF52833">
    <property type="entry name" value="Thioredoxin-like"/>
    <property type="match status" value="1"/>
</dbReference>
<dbReference type="RefSeq" id="WP_087033455.1">
    <property type="nucleotide sequence ID" value="NZ_FJNE01000005.1"/>
</dbReference>
<dbReference type="AlphaFoldDB" id="A0A143YPS0"/>
<proteinExistence type="inferred from homology"/>
<dbReference type="EMBL" id="FJNE01000005">
    <property type="protein sequence ID" value="CZQ95441.1"/>
    <property type="molecule type" value="Genomic_DNA"/>
</dbReference>
<comment type="similarity">
    <text evidence="3">Belongs to the ArsC family.</text>
</comment>
<dbReference type="Pfam" id="PF03960">
    <property type="entry name" value="ArsC"/>
    <property type="match status" value="1"/>
</dbReference>
<dbReference type="CDD" id="cd03036">
    <property type="entry name" value="ArsC_like"/>
    <property type="match status" value="1"/>
</dbReference>
<keyword evidence="5" id="KW-1185">Reference proteome</keyword>
<dbReference type="InterPro" id="IPR006504">
    <property type="entry name" value="Tscrpt_reg_Spx/MgsR"/>
</dbReference>
<protein>
    <submittedName>
        <fullName evidence="4">Transcriptional regulator spx/mgsr</fullName>
    </submittedName>
</protein>
<dbReference type="PANTHER" id="PTHR30041">
    <property type="entry name" value="ARSENATE REDUCTASE"/>
    <property type="match status" value="1"/>
</dbReference>
<dbReference type="InterPro" id="IPR036249">
    <property type="entry name" value="Thioredoxin-like_sf"/>
</dbReference>
<accession>A0A143YPS0</accession>
<evidence type="ECO:0000313" key="4">
    <source>
        <dbReference type="EMBL" id="CZQ95441.1"/>
    </source>
</evidence>
<reference evidence="4 5" key="1">
    <citation type="submission" date="2016-02" db="EMBL/GenBank/DDBJ databases">
        <authorList>
            <person name="Wen L."/>
            <person name="He K."/>
            <person name="Yang H."/>
        </authorList>
    </citation>
    <scope>NUCLEOTIDE SEQUENCE [LARGE SCALE GENOMIC DNA]</scope>
    <source>
        <strain evidence="4">Trichococcus palustris</strain>
    </source>
</reference>
<dbReference type="PANTHER" id="PTHR30041:SF8">
    <property type="entry name" value="PROTEIN YFFB"/>
    <property type="match status" value="1"/>
</dbReference>
<dbReference type="Proteomes" id="UP000242754">
    <property type="component" value="Unassembled WGS sequence"/>
</dbReference>
<evidence type="ECO:0000256" key="3">
    <source>
        <dbReference type="PROSITE-ProRule" id="PRU01282"/>
    </source>
</evidence>
<dbReference type="PROSITE" id="PS51353">
    <property type="entry name" value="ARSC"/>
    <property type="match status" value="1"/>
</dbReference>
<dbReference type="Gene3D" id="3.40.30.10">
    <property type="entry name" value="Glutaredoxin"/>
    <property type="match status" value="1"/>
</dbReference>
<organism evidence="4 5">
    <name type="scientific">Trichococcus palustris</name>
    <dbReference type="NCBI Taxonomy" id="140314"/>
    <lineage>
        <taxon>Bacteria</taxon>
        <taxon>Bacillati</taxon>
        <taxon>Bacillota</taxon>
        <taxon>Bacilli</taxon>
        <taxon>Lactobacillales</taxon>
        <taxon>Carnobacteriaceae</taxon>
        <taxon>Trichococcus</taxon>
    </lineage>
</organism>
<gene>
    <name evidence="4" type="ORF">Tpal_1892</name>
</gene>
<keyword evidence="1" id="KW-1015">Disulfide bond</keyword>
<sequence>MITIYQHPTCSTCKKARAWFDQEQIPYELKDIREEAPDKETIKQAFEAGNLTLRRIFNTSGNLYKEMQLKDKLDDMSIEDALDLLQSDGMLIRRPFITDGKNSTFGFKEEEFETIWK</sequence>
<keyword evidence="2" id="KW-0676">Redox-active center</keyword>
<dbReference type="OrthoDB" id="9794155at2"/>
<evidence type="ECO:0000256" key="2">
    <source>
        <dbReference type="ARBA" id="ARBA00023284"/>
    </source>
</evidence>
<evidence type="ECO:0000256" key="1">
    <source>
        <dbReference type="ARBA" id="ARBA00023157"/>
    </source>
</evidence>
<dbReference type="InterPro" id="IPR006660">
    <property type="entry name" value="Arsenate_reductase-like"/>
</dbReference>
<dbReference type="PROSITE" id="PS51354">
    <property type="entry name" value="GLUTAREDOXIN_2"/>
    <property type="match status" value="1"/>
</dbReference>
<dbReference type="STRING" id="140314.SAMN04488076_11124"/>
<dbReference type="NCBIfam" id="TIGR01617">
    <property type="entry name" value="arsC_related"/>
    <property type="match status" value="1"/>
</dbReference>
<evidence type="ECO:0000313" key="5">
    <source>
        <dbReference type="Proteomes" id="UP000242754"/>
    </source>
</evidence>